<keyword evidence="3" id="KW-0349">Heme</keyword>
<comment type="caution">
    <text evidence="12">The sequence shown here is derived from an EMBL/GenBank/DDBJ whole genome shotgun (WGS) entry which is preliminary data.</text>
</comment>
<dbReference type="SUPFAM" id="SSF55856">
    <property type="entry name" value="Cytochrome b5-like heme/steroid binding domain"/>
    <property type="match status" value="1"/>
</dbReference>
<dbReference type="InterPro" id="IPR050668">
    <property type="entry name" value="Cytochrome_b5"/>
</dbReference>
<evidence type="ECO:0000256" key="4">
    <source>
        <dbReference type="ARBA" id="ARBA00022692"/>
    </source>
</evidence>
<feature type="domain" description="Cytochrome b5 heme-binding" evidence="11">
    <location>
        <begin position="4"/>
        <end position="80"/>
    </location>
</feature>
<dbReference type="InterPro" id="IPR001199">
    <property type="entry name" value="Cyt_B5-like_heme/steroid-bd"/>
</dbReference>
<keyword evidence="13" id="KW-1185">Reference proteome</keyword>
<feature type="transmembrane region" description="Helical" evidence="10">
    <location>
        <begin position="98"/>
        <end position="119"/>
    </location>
</feature>
<evidence type="ECO:0000256" key="7">
    <source>
        <dbReference type="ARBA" id="ARBA00023004"/>
    </source>
</evidence>
<evidence type="ECO:0000259" key="11">
    <source>
        <dbReference type="PROSITE" id="PS50255"/>
    </source>
</evidence>
<dbReference type="PANTHER" id="PTHR19359">
    <property type="entry name" value="CYTOCHROME B5"/>
    <property type="match status" value="1"/>
</dbReference>
<evidence type="ECO:0000313" key="12">
    <source>
        <dbReference type="EMBL" id="KAL1380712.1"/>
    </source>
</evidence>
<evidence type="ECO:0000313" key="13">
    <source>
        <dbReference type="Proteomes" id="UP001562425"/>
    </source>
</evidence>
<evidence type="ECO:0000256" key="2">
    <source>
        <dbReference type="ARBA" id="ARBA00004370"/>
    </source>
</evidence>
<name>A0ABD1CWC4_CULPP</name>
<keyword evidence="4 10" id="KW-0812">Transmembrane</keyword>
<dbReference type="PROSITE" id="PS50255">
    <property type="entry name" value="CYTOCHROME_B5_2"/>
    <property type="match status" value="1"/>
</dbReference>
<keyword evidence="6" id="KW-0256">Endoplasmic reticulum</keyword>
<keyword evidence="10" id="KW-1133">Transmembrane helix</keyword>
<reference evidence="12 13" key="1">
    <citation type="submission" date="2024-05" db="EMBL/GenBank/DDBJ databases">
        <title>Culex pipiens pipiens assembly and annotation.</title>
        <authorList>
            <person name="Alout H."/>
            <person name="Durand T."/>
        </authorList>
    </citation>
    <scope>NUCLEOTIDE SEQUENCE [LARGE SCALE GENOMIC DNA]</scope>
    <source>
        <strain evidence="12">HA-2024</strain>
        <tissue evidence="12">Whole body</tissue>
    </source>
</reference>
<dbReference type="PRINTS" id="PR00363">
    <property type="entry name" value="CYTOCHROMEB5"/>
</dbReference>
<evidence type="ECO:0000256" key="10">
    <source>
        <dbReference type="SAM" id="Phobius"/>
    </source>
</evidence>
<keyword evidence="7" id="KW-0408">Iron</keyword>
<evidence type="ECO:0000256" key="6">
    <source>
        <dbReference type="ARBA" id="ARBA00022824"/>
    </source>
</evidence>
<dbReference type="SMART" id="SM01117">
    <property type="entry name" value="Cyt-b5"/>
    <property type="match status" value="1"/>
</dbReference>
<dbReference type="InterPro" id="IPR036400">
    <property type="entry name" value="Cyt_B5-like_heme/steroid_sf"/>
</dbReference>
<comment type="subcellular location">
    <subcellularLocation>
        <location evidence="1">Endoplasmic reticulum</location>
    </subcellularLocation>
    <subcellularLocation>
        <location evidence="2">Membrane</location>
    </subcellularLocation>
</comment>
<gene>
    <name evidence="12" type="ORF">pipiens_013990</name>
</gene>
<dbReference type="AlphaFoldDB" id="A0ABD1CWC4"/>
<dbReference type="FunFam" id="3.10.120.10:FF:000002">
    <property type="entry name" value="Cytochrome b5 type B"/>
    <property type="match status" value="1"/>
</dbReference>
<dbReference type="EMBL" id="JBEHCU010008996">
    <property type="protein sequence ID" value="KAL1380712.1"/>
    <property type="molecule type" value="Genomic_DNA"/>
</dbReference>
<keyword evidence="8 10" id="KW-0472">Membrane</keyword>
<evidence type="ECO:0000256" key="5">
    <source>
        <dbReference type="ARBA" id="ARBA00022723"/>
    </source>
</evidence>
<proteinExistence type="inferred from homology"/>
<comment type="similarity">
    <text evidence="9">Belongs to the cytochrome b5 family.</text>
</comment>
<evidence type="ECO:0000256" key="1">
    <source>
        <dbReference type="ARBA" id="ARBA00004240"/>
    </source>
</evidence>
<evidence type="ECO:0000256" key="9">
    <source>
        <dbReference type="ARBA" id="ARBA00038168"/>
    </source>
</evidence>
<evidence type="ECO:0000256" key="8">
    <source>
        <dbReference type="ARBA" id="ARBA00023136"/>
    </source>
</evidence>
<organism evidence="12 13">
    <name type="scientific">Culex pipiens pipiens</name>
    <name type="common">Northern house mosquito</name>
    <dbReference type="NCBI Taxonomy" id="38569"/>
    <lineage>
        <taxon>Eukaryota</taxon>
        <taxon>Metazoa</taxon>
        <taxon>Ecdysozoa</taxon>
        <taxon>Arthropoda</taxon>
        <taxon>Hexapoda</taxon>
        <taxon>Insecta</taxon>
        <taxon>Pterygota</taxon>
        <taxon>Neoptera</taxon>
        <taxon>Endopterygota</taxon>
        <taxon>Diptera</taxon>
        <taxon>Nematocera</taxon>
        <taxon>Culicoidea</taxon>
        <taxon>Culicidae</taxon>
        <taxon>Culicinae</taxon>
        <taxon>Culicini</taxon>
        <taxon>Culex</taxon>
        <taxon>Culex</taxon>
    </lineage>
</organism>
<keyword evidence="5" id="KW-0479">Metal-binding</keyword>
<dbReference type="PANTHER" id="PTHR19359:SF129">
    <property type="entry name" value="CYTOCHROME B5 ISOFORM B"/>
    <property type="match status" value="1"/>
</dbReference>
<protein>
    <recommendedName>
        <fullName evidence="11">Cytochrome b5 heme-binding domain-containing protein</fullName>
    </recommendedName>
</protein>
<dbReference type="GO" id="GO:0016020">
    <property type="term" value="C:membrane"/>
    <property type="evidence" value="ECO:0007669"/>
    <property type="project" value="UniProtKB-SubCell"/>
</dbReference>
<sequence length="121" mass="13208">MADLKQYTLAEVAKHNTATDLWMIIEDKVYDVTKFQAEHPGGEEVLVEAAGKDATTEFVDVGHSSDAKEQMKQFVVGEIIEAERKKKKAACQPDCQRMAIIAGSALAAGIGLVLIYKALKK</sequence>
<dbReference type="Pfam" id="PF00173">
    <property type="entry name" value="Cyt-b5"/>
    <property type="match status" value="1"/>
</dbReference>
<dbReference type="Proteomes" id="UP001562425">
    <property type="component" value="Unassembled WGS sequence"/>
</dbReference>
<dbReference type="GO" id="GO:0005783">
    <property type="term" value="C:endoplasmic reticulum"/>
    <property type="evidence" value="ECO:0007669"/>
    <property type="project" value="UniProtKB-SubCell"/>
</dbReference>
<evidence type="ECO:0000256" key="3">
    <source>
        <dbReference type="ARBA" id="ARBA00022617"/>
    </source>
</evidence>
<dbReference type="Gene3D" id="3.10.120.10">
    <property type="entry name" value="Cytochrome b5-like heme/steroid binding domain"/>
    <property type="match status" value="1"/>
</dbReference>
<dbReference type="GO" id="GO:0046872">
    <property type="term" value="F:metal ion binding"/>
    <property type="evidence" value="ECO:0007669"/>
    <property type="project" value="UniProtKB-KW"/>
</dbReference>
<accession>A0ABD1CWC4</accession>